<evidence type="ECO:0000313" key="1">
    <source>
        <dbReference type="EMBL" id="RGM21086.1"/>
    </source>
</evidence>
<sequence length="82" mass="9122">MKDASMSLGIYFEIKDAELYGGEGTTGYAATIVEISIEGLQNADFEKYADSQLEAMASMAKVPKEKVRIISKDEYEENTEEE</sequence>
<accession>A0A3E4V0X4</accession>
<evidence type="ECO:0000313" key="2">
    <source>
        <dbReference type="Proteomes" id="UP000260808"/>
    </source>
</evidence>
<proteinExistence type="predicted"/>
<reference evidence="1 2" key="1">
    <citation type="submission" date="2018-08" db="EMBL/GenBank/DDBJ databases">
        <title>A genome reference for cultivated species of the human gut microbiota.</title>
        <authorList>
            <person name="Zou Y."/>
            <person name="Xue W."/>
            <person name="Luo G."/>
        </authorList>
    </citation>
    <scope>NUCLEOTIDE SEQUENCE [LARGE SCALE GENOMIC DNA]</scope>
    <source>
        <strain evidence="1 2">TF01-20-2</strain>
    </source>
</reference>
<protein>
    <submittedName>
        <fullName evidence="1">Uncharacterized protein</fullName>
    </submittedName>
</protein>
<dbReference type="AlphaFoldDB" id="A0A3E4V0X4"/>
<name>A0A3E4V0X4_MEDGN</name>
<organism evidence="1 2">
    <name type="scientific">Mediterraneibacter gnavus</name>
    <name type="common">Ruminococcus gnavus</name>
    <dbReference type="NCBI Taxonomy" id="33038"/>
    <lineage>
        <taxon>Bacteria</taxon>
        <taxon>Bacillati</taxon>
        <taxon>Bacillota</taxon>
        <taxon>Clostridia</taxon>
        <taxon>Lachnospirales</taxon>
        <taxon>Lachnospiraceae</taxon>
        <taxon>Mediterraneibacter</taxon>
    </lineage>
</organism>
<dbReference type="Proteomes" id="UP000260808">
    <property type="component" value="Unassembled WGS sequence"/>
</dbReference>
<gene>
    <name evidence="1" type="ORF">DXC31_12570</name>
</gene>
<comment type="caution">
    <text evidence="1">The sequence shown here is derived from an EMBL/GenBank/DDBJ whole genome shotgun (WGS) entry which is preliminary data.</text>
</comment>
<dbReference type="EMBL" id="QSSX01000034">
    <property type="protein sequence ID" value="RGM21086.1"/>
    <property type="molecule type" value="Genomic_DNA"/>
</dbReference>